<evidence type="ECO:0000256" key="1">
    <source>
        <dbReference type="SAM" id="MobiDB-lite"/>
    </source>
</evidence>
<dbReference type="Proteomes" id="UP001341281">
    <property type="component" value="Chromosome 02"/>
</dbReference>
<sequence length="63" mass="6589">PSDRTPTASHFPPIGRRARNPPALLPISSFQKPGSSLPKAATHAKNPPPPSLEEAPQESGVEA</sequence>
<evidence type="ECO:0000313" key="3">
    <source>
        <dbReference type="Proteomes" id="UP001341281"/>
    </source>
</evidence>
<keyword evidence="3" id="KW-1185">Reference proteome</keyword>
<organism evidence="2 3">
    <name type="scientific">Paspalum notatum var. saurae</name>
    <dbReference type="NCBI Taxonomy" id="547442"/>
    <lineage>
        <taxon>Eukaryota</taxon>
        <taxon>Viridiplantae</taxon>
        <taxon>Streptophyta</taxon>
        <taxon>Embryophyta</taxon>
        <taxon>Tracheophyta</taxon>
        <taxon>Spermatophyta</taxon>
        <taxon>Magnoliopsida</taxon>
        <taxon>Liliopsida</taxon>
        <taxon>Poales</taxon>
        <taxon>Poaceae</taxon>
        <taxon>PACMAD clade</taxon>
        <taxon>Panicoideae</taxon>
        <taxon>Andropogonodae</taxon>
        <taxon>Paspaleae</taxon>
        <taxon>Paspalinae</taxon>
        <taxon>Paspalum</taxon>
    </lineage>
</organism>
<evidence type="ECO:0000313" key="2">
    <source>
        <dbReference type="EMBL" id="WVZ59811.1"/>
    </source>
</evidence>
<reference evidence="2 3" key="1">
    <citation type="submission" date="2024-02" db="EMBL/GenBank/DDBJ databases">
        <title>High-quality chromosome-scale genome assembly of Pensacola bahiagrass (Paspalum notatum Flugge var. saurae).</title>
        <authorList>
            <person name="Vega J.M."/>
            <person name="Podio M."/>
            <person name="Orjuela J."/>
            <person name="Siena L.A."/>
            <person name="Pessino S.C."/>
            <person name="Combes M.C."/>
            <person name="Mariac C."/>
            <person name="Albertini E."/>
            <person name="Pupilli F."/>
            <person name="Ortiz J.P.A."/>
            <person name="Leblanc O."/>
        </authorList>
    </citation>
    <scope>NUCLEOTIDE SEQUENCE [LARGE SCALE GENOMIC DNA]</scope>
    <source>
        <strain evidence="2">R1</strain>
        <tissue evidence="2">Leaf</tissue>
    </source>
</reference>
<name>A0AAQ3WFJ6_PASNO</name>
<accession>A0AAQ3WFJ6</accession>
<protein>
    <submittedName>
        <fullName evidence="2">Uncharacterized protein</fullName>
    </submittedName>
</protein>
<feature type="non-terminal residue" evidence="2">
    <location>
        <position position="63"/>
    </location>
</feature>
<gene>
    <name evidence="2" type="ORF">U9M48_009906</name>
</gene>
<dbReference type="AlphaFoldDB" id="A0AAQ3WFJ6"/>
<feature type="region of interest" description="Disordered" evidence="1">
    <location>
        <begin position="1"/>
        <end position="63"/>
    </location>
</feature>
<proteinExistence type="predicted"/>
<dbReference type="EMBL" id="CP144746">
    <property type="protein sequence ID" value="WVZ59811.1"/>
    <property type="molecule type" value="Genomic_DNA"/>
</dbReference>